<accession>A0AA34WI83</accession>
<dbReference type="InterPro" id="IPR006047">
    <property type="entry name" value="GH13_cat_dom"/>
</dbReference>
<dbReference type="CDD" id="cd02856">
    <property type="entry name" value="E_set_GDE_Isoamylase_N"/>
    <property type="match status" value="1"/>
</dbReference>
<dbReference type="CDD" id="cd11326">
    <property type="entry name" value="AmyAc_Glg_debranch"/>
    <property type="match status" value="1"/>
</dbReference>
<dbReference type="InterPro" id="IPR044505">
    <property type="entry name" value="GlgX_Isoamylase_N_E_set"/>
</dbReference>
<dbReference type="InterPro" id="IPR004193">
    <property type="entry name" value="Glyco_hydro_13_N"/>
</dbReference>
<dbReference type="InterPro" id="IPR013783">
    <property type="entry name" value="Ig-like_fold"/>
</dbReference>
<dbReference type="GO" id="GO:0005975">
    <property type="term" value="P:carbohydrate metabolic process"/>
    <property type="evidence" value="ECO:0007669"/>
    <property type="project" value="InterPro"/>
</dbReference>
<dbReference type="SUPFAM" id="SSF51445">
    <property type="entry name" value="(Trans)glycosidases"/>
    <property type="match status" value="1"/>
</dbReference>
<dbReference type="Gene3D" id="2.60.40.10">
    <property type="entry name" value="Immunoglobulins"/>
    <property type="match status" value="1"/>
</dbReference>
<organism evidence="3 4">
    <name type="scientific">Chlamydia pecorum (strain ATCC VR-628 / DSM 29919 / E58)</name>
    <name type="common">Chlamydophila pecorum</name>
    <dbReference type="NCBI Taxonomy" id="331635"/>
    <lineage>
        <taxon>Bacteria</taxon>
        <taxon>Pseudomonadati</taxon>
        <taxon>Chlamydiota</taxon>
        <taxon>Chlamydiia</taxon>
        <taxon>Chlamydiales</taxon>
        <taxon>Chlamydiaceae</taxon>
        <taxon>Chlamydia/Chlamydophila group</taxon>
        <taxon>Chlamydia</taxon>
    </lineage>
</organism>
<dbReference type="KEGG" id="cpm:G5S_0750"/>
<reference evidence="3 4" key="1">
    <citation type="journal article" date="2011" name="J. Bacteriol.">
        <title>Genome sequence of the obligate intracellular animal pathogen Chlamydia pecorum E58.</title>
        <authorList>
            <person name="Mojica S."/>
            <person name="Huot Creasy H."/>
            <person name="Daugherty S."/>
            <person name="Read T.D."/>
            <person name="Kim T."/>
            <person name="Kaltenboeck B."/>
            <person name="Bavoil P."/>
            <person name="Myers G.S."/>
        </authorList>
    </citation>
    <scope>NUCLEOTIDE SEQUENCE [LARGE SCALE GENOMIC DNA]</scope>
    <source>
        <strain evidence="3 4">E58</strain>
    </source>
</reference>
<dbReference type="SMART" id="SM00642">
    <property type="entry name" value="Aamy"/>
    <property type="match status" value="1"/>
</dbReference>
<dbReference type="AlphaFoldDB" id="A0AA34WI83"/>
<dbReference type="GO" id="GO:0004553">
    <property type="term" value="F:hydrolase activity, hydrolyzing O-glycosyl compounds"/>
    <property type="evidence" value="ECO:0007669"/>
    <property type="project" value="InterPro"/>
</dbReference>
<sequence>MQNITYYRGTPYPLGVKKLSDHSYCFAIFSLQAIEVILALANPDFEIFEFQLSPRTHKTGNIWHVEVDGISEKWSYAFRIRLPKKKSFQSNFKAYLADPYAKNLHSPQKFGSCKKNGDYAFCYLKEEEFDWEEDSPLLLPKNELIIYEMHVRSFTQSPTSQVQAPGTFLGIIEKIDHLKMLGVNAIELLPIFEFDETSHPFKSPQYPYLCNYWGYAPVNYFSPCRRYAYATDPCAPIREFKTLVKALHRSGIEVILDVVFNHTGPNCSFPWIDPASYYILDHEGYHTNYSGCGNTLNTNRSPTMQLILSSLHYWVNEMHVDGFRFDLASVFSRGPNGEPLSLPPILELISHDPLLANTKLIAEPWDAGGLYQVGYFPTLSKRWSEWNGPYRDNMKSFLNGNPDLIGAFASRLAGSQDLYSQGFPANSINYVSCHDGFTLYDTVAYMQKHNEENEEHNLDGTNANYSYNFGEEGETKNPYILELRERQLRNFFLAVLLSQGVPMIQSGDEYGHTAYGNNNRWALDSPKNYFLWDKLVEHADLNKFVSEAIAFRKKHKELFNQGFLTNDTVSWLDSSGNQQQWQPSSFIAFELISAQFSLYGAFHTAENEMTIKLPKLRPDFLTYQLIADSSRGFFSCTLEPQLRLLPYTSLVAISYAKKIN</sequence>
<dbReference type="Pfam" id="PF02922">
    <property type="entry name" value="CBM_48"/>
    <property type="match status" value="1"/>
</dbReference>
<dbReference type="InterPro" id="IPR014756">
    <property type="entry name" value="Ig_E-set"/>
</dbReference>
<gene>
    <name evidence="3" type="ordered locus">G5S_0750</name>
</gene>
<comment type="similarity">
    <text evidence="1">Belongs to the glycosyl hydrolase 13 family.</text>
</comment>
<evidence type="ECO:0000313" key="4">
    <source>
        <dbReference type="Proteomes" id="UP000008305"/>
    </source>
</evidence>
<dbReference type="InterPro" id="IPR017853">
    <property type="entry name" value="GH"/>
</dbReference>
<evidence type="ECO:0000256" key="1">
    <source>
        <dbReference type="ARBA" id="ARBA00008061"/>
    </source>
</evidence>
<dbReference type="Gene3D" id="3.20.20.80">
    <property type="entry name" value="Glycosidases"/>
    <property type="match status" value="1"/>
</dbReference>
<dbReference type="PANTHER" id="PTHR43002">
    <property type="entry name" value="GLYCOGEN DEBRANCHING ENZYME"/>
    <property type="match status" value="1"/>
</dbReference>
<proteinExistence type="inferred from homology"/>
<dbReference type="SUPFAM" id="SSF81296">
    <property type="entry name" value="E set domains"/>
    <property type="match status" value="1"/>
</dbReference>
<evidence type="ECO:0000259" key="2">
    <source>
        <dbReference type="SMART" id="SM00642"/>
    </source>
</evidence>
<name>A0AA34WI83_CHLPE</name>
<feature type="domain" description="Glycosyl hydrolase family 13 catalytic" evidence="2">
    <location>
        <begin position="148"/>
        <end position="552"/>
    </location>
</feature>
<dbReference type="EMBL" id="CP002608">
    <property type="protein sequence ID" value="AEB41700.1"/>
    <property type="molecule type" value="Genomic_DNA"/>
</dbReference>
<keyword evidence="3" id="KW-0378">Hydrolase</keyword>
<dbReference type="Proteomes" id="UP000008305">
    <property type="component" value="Chromosome"/>
</dbReference>
<protein>
    <submittedName>
        <fullName evidence="3">Glycosyl hydrolase family protein</fullName>
    </submittedName>
</protein>
<evidence type="ECO:0000313" key="3">
    <source>
        <dbReference type="EMBL" id="AEB41700.1"/>
    </source>
</evidence>
<dbReference type="RefSeq" id="WP_013712778.1">
    <property type="nucleotide sequence ID" value="NC_015408.1"/>
</dbReference>
<keyword evidence="4" id="KW-1185">Reference proteome</keyword>
<dbReference type="Pfam" id="PF00128">
    <property type="entry name" value="Alpha-amylase"/>
    <property type="match status" value="1"/>
</dbReference>